<reference evidence="19 20" key="1">
    <citation type="submission" date="2018-09" db="EMBL/GenBank/DDBJ databases">
        <title>Altererythrobacter spongiae sp. nov., isolated from a marine sponge.</title>
        <authorList>
            <person name="Zhuang L."/>
            <person name="Luo L."/>
        </authorList>
    </citation>
    <scope>NUCLEOTIDE SEQUENCE [LARGE SCALE GENOMIC DNA]</scope>
    <source>
        <strain evidence="19 20">HN-Y73</strain>
    </source>
</reference>
<keyword evidence="20" id="KW-1185">Reference proteome</keyword>
<dbReference type="Proteomes" id="UP000284395">
    <property type="component" value="Unassembled WGS sequence"/>
</dbReference>
<dbReference type="InterPro" id="IPR000531">
    <property type="entry name" value="Beta-barrel_TonB"/>
</dbReference>
<dbReference type="InterPro" id="IPR039426">
    <property type="entry name" value="TonB-dep_rcpt-like"/>
</dbReference>
<dbReference type="Gene3D" id="3.55.50.30">
    <property type="match status" value="1"/>
</dbReference>
<dbReference type="Pfam" id="PF00593">
    <property type="entry name" value="TonB_dep_Rec_b-barrel"/>
    <property type="match status" value="1"/>
</dbReference>
<evidence type="ECO:0000256" key="11">
    <source>
        <dbReference type="ARBA" id="ARBA00023136"/>
    </source>
</evidence>
<dbReference type="CDD" id="cd01347">
    <property type="entry name" value="ligand_gated_channel"/>
    <property type="match status" value="1"/>
</dbReference>
<dbReference type="GO" id="GO:0015891">
    <property type="term" value="P:siderophore transport"/>
    <property type="evidence" value="ECO:0007669"/>
    <property type="project" value="InterPro"/>
</dbReference>
<comment type="similarity">
    <text evidence="2 14 16">Belongs to the TonB-dependent receptor family.</text>
</comment>
<evidence type="ECO:0000256" key="17">
    <source>
        <dbReference type="SAM" id="SignalP"/>
    </source>
</evidence>
<evidence type="ECO:0000256" key="7">
    <source>
        <dbReference type="ARBA" id="ARBA00022729"/>
    </source>
</evidence>
<evidence type="ECO:0000256" key="10">
    <source>
        <dbReference type="ARBA" id="ARBA00023077"/>
    </source>
</evidence>
<dbReference type="PROSITE" id="PS01156">
    <property type="entry name" value="TONB_DEPENDENT_REC_2"/>
    <property type="match status" value="1"/>
</dbReference>
<evidence type="ECO:0000256" key="8">
    <source>
        <dbReference type="ARBA" id="ARBA00023004"/>
    </source>
</evidence>
<comment type="subcellular location">
    <subcellularLocation>
        <location evidence="1 14">Cell outer membrane</location>
        <topology evidence="1 14">Multi-pass membrane protein</topology>
    </subcellularLocation>
</comment>
<dbReference type="GO" id="GO:0015344">
    <property type="term" value="F:siderophore uptake transmembrane transporter activity"/>
    <property type="evidence" value="ECO:0007669"/>
    <property type="project" value="TreeGrafter"/>
</dbReference>
<dbReference type="Pfam" id="PF07715">
    <property type="entry name" value="Plug"/>
    <property type="match status" value="1"/>
</dbReference>
<feature type="chain" id="PRO_5019274622" evidence="17">
    <location>
        <begin position="37"/>
        <end position="814"/>
    </location>
</feature>
<evidence type="ECO:0000256" key="9">
    <source>
        <dbReference type="ARBA" id="ARBA00023065"/>
    </source>
</evidence>
<dbReference type="GO" id="GO:0009279">
    <property type="term" value="C:cell outer membrane"/>
    <property type="evidence" value="ECO:0007669"/>
    <property type="project" value="UniProtKB-SubCell"/>
</dbReference>
<dbReference type="InterPro" id="IPR037066">
    <property type="entry name" value="Plug_dom_sf"/>
</dbReference>
<dbReference type="OrthoDB" id="9760333at2"/>
<dbReference type="NCBIfam" id="TIGR01783">
    <property type="entry name" value="TonB-siderophor"/>
    <property type="match status" value="1"/>
</dbReference>
<dbReference type="PANTHER" id="PTHR32552:SF82">
    <property type="entry name" value="FCUA PROTEIN"/>
    <property type="match status" value="1"/>
</dbReference>
<evidence type="ECO:0000256" key="13">
    <source>
        <dbReference type="ARBA" id="ARBA00023237"/>
    </source>
</evidence>
<dbReference type="SMART" id="SM00965">
    <property type="entry name" value="STN"/>
    <property type="match status" value="1"/>
</dbReference>
<evidence type="ECO:0000256" key="1">
    <source>
        <dbReference type="ARBA" id="ARBA00004571"/>
    </source>
</evidence>
<dbReference type="Gene3D" id="2.170.130.10">
    <property type="entry name" value="TonB-dependent receptor, plug domain"/>
    <property type="match status" value="1"/>
</dbReference>
<keyword evidence="11 14" id="KW-0472">Membrane</keyword>
<dbReference type="GO" id="GO:0038023">
    <property type="term" value="F:signaling receptor activity"/>
    <property type="evidence" value="ECO:0007669"/>
    <property type="project" value="InterPro"/>
</dbReference>
<dbReference type="InterPro" id="IPR012910">
    <property type="entry name" value="Plug_dom"/>
</dbReference>
<organism evidence="19 20">
    <name type="scientific">Altericroceibacterium spongiae</name>
    <dbReference type="NCBI Taxonomy" id="2320269"/>
    <lineage>
        <taxon>Bacteria</taxon>
        <taxon>Pseudomonadati</taxon>
        <taxon>Pseudomonadota</taxon>
        <taxon>Alphaproteobacteria</taxon>
        <taxon>Sphingomonadales</taxon>
        <taxon>Erythrobacteraceae</taxon>
        <taxon>Altericroceibacterium</taxon>
    </lineage>
</organism>
<dbReference type="InterPro" id="IPR010105">
    <property type="entry name" value="TonB_sidphr_rcpt"/>
</dbReference>
<evidence type="ECO:0000256" key="16">
    <source>
        <dbReference type="RuleBase" id="RU003357"/>
    </source>
</evidence>
<dbReference type="Gene3D" id="2.40.170.20">
    <property type="entry name" value="TonB-dependent receptor, beta-barrel domain"/>
    <property type="match status" value="1"/>
</dbReference>
<evidence type="ECO:0000256" key="15">
    <source>
        <dbReference type="PROSITE-ProRule" id="PRU10144"/>
    </source>
</evidence>
<keyword evidence="10 16" id="KW-0798">TonB box</keyword>
<accession>A0A420ES08</accession>
<sequence length="814" mass="88350">MFSRSLAPWLRKNHLHGMLLSSAMIAVSAMPVAAQAQRPVEAEAAKTHFSVPAQELDSALTSIADRGGIRIFFASAELDGARSAPVSGTMSVEQALSTALTGTGFTWRYREPGTVVIEKAPETADGAIQLGPVRVQGAGSGGGDYRMLAGDGSAESGYRVENAEVGALGSRSIQDTPFSIDVYSQELIENLQISSVADLAKVDASINPSRSSIYGENNLFAIRGLQPDSYSGIRIDGLAIRSRAFDLPFEHFESVSVLKGAGGFLYGFGSPGGTVNYQTKRAGKEPVRSVTAGFTNDSLWRVHGDLGARIGANDAFGYRVNIVHEEGDTPVDGVESERTSGSLALDWRVTPELTVSFDGLKTQHVRTGLHWSIIPNQSGAYNGYTLGEPPEPIDGSTRLAPGWTRYGSRTDSYSGAAEWEFTPGWTISARHRWTDNVRQFFAPSIFANADGDYGAGIWRYNNKFESKQTEAMLRGGFATGAITHNLTLGGSLVRTSDANTPSTSVVLGTGNLSDPTLFDQPAGFDFLDFDTATSEYNRTRRQEVFLSDTVGIGESVDLILGVRHGEIKDYTSDYAETATTPSFAAIWRPVSWLSAYATYVESLERGSVAGATYVNAGEVFSPTRSEQYEFGVKAVRGDWTAELALFRLDRALTYVTSANEFTQDGRARYQGVELSGAKRFGERLLVLGGVTYLDAVNRKTTDPTLEHEAIRGIAEWQGNLRAEYELAALPLTMTGGMQYIGERPVDFGGQWDFDDVAIFDLGARYETGAEDVPLTLRLTVDNLFDAKYWNSQANGYSTEPGEPRTFRFSIEADF</sequence>
<dbReference type="InterPro" id="IPR011662">
    <property type="entry name" value="Secretin/TonB_short_N"/>
</dbReference>
<evidence type="ECO:0000256" key="12">
    <source>
        <dbReference type="ARBA" id="ARBA00023170"/>
    </source>
</evidence>
<keyword evidence="4 14" id="KW-1134">Transmembrane beta strand</keyword>
<keyword evidence="3 14" id="KW-0813">Transport</keyword>
<gene>
    <name evidence="19" type="ORF">D6851_03005</name>
</gene>
<evidence type="ECO:0000256" key="5">
    <source>
        <dbReference type="ARBA" id="ARBA00022496"/>
    </source>
</evidence>
<comment type="caution">
    <text evidence="19">The sequence shown here is derived from an EMBL/GenBank/DDBJ whole genome shotgun (WGS) entry which is preliminary data.</text>
</comment>
<evidence type="ECO:0000256" key="3">
    <source>
        <dbReference type="ARBA" id="ARBA00022448"/>
    </source>
</evidence>
<dbReference type="InterPro" id="IPR010917">
    <property type="entry name" value="TonB_rcpt_CS"/>
</dbReference>
<feature type="signal peptide" evidence="17">
    <location>
        <begin position="1"/>
        <end position="36"/>
    </location>
</feature>
<keyword evidence="13 14" id="KW-0998">Cell outer membrane</keyword>
<evidence type="ECO:0000256" key="14">
    <source>
        <dbReference type="PROSITE-ProRule" id="PRU01360"/>
    </source>
</evidence>
<dbReference type="Pfam" id="PF07660">
    <property type="entry name" value="STN"/>
    <property type="match status" value="1"/>
</dbReference>
<evidence type="ECO:0000259" key="18">
    <source>
        <dbReference type="SMART" id="SM00965"/>
    </source>
</evidence>
<dbReference type="EMBL" id="RAPF01000001">
    <property type="protein sequence ID" value="RKF23449.1"/>
    <property type="molecule type" value="Genomic_DNA"/>
</dbReference>
<keyword evidence="8" id="KW-0408">Iron</keyword>
<dbReference type="InterPro" id="IPR036942">
    <property type="entry name" value="Beta-barrel_TonB_sf"/>
</dbReference>
<evidence type="ECO:0000256" key="6">
    <source>
        <dbReference type="ARBA" id="ARBA00022692"/>
    </source>
</evidence>
<keyword evidence="5" id="KW-0410">Iron transport</keyword>
<evidence type="ECO:0000256" key="2">
    <source>
        <dbReference type="ARBA" id="ARBA00009810"/>
    </source>
</evidence>
<dbReference type="PANTHER" id="PTHR32552">
    <property type="entry name" value="FERRICHROME IRON RECEPTOR-RELATED"/>
    <property type="match status" value="1"/>
</dbReference>
<feature type="short sequence motif" description="TonB C-terminal box" evidence="15">
    <location>
        <begin position="797"/>
        <end position="814"/>
    </location>
</feature>
<evidence type="ECO:0000313" key="19">
    <source>
        <dbReference type="EMBL" id="RKF23449.1"/>
    </source>
</evidence>
<dbReference type="SUPFAM" id="SSF56935">
    <property type="entry name" value="Porins"/>
    <property type="match status" value="1"/>
</dbReference>
<dbReference type="PROSITE" id="PS52016">
    <property type="entry name" value="TONB_DEPENDENT_REC_3"/>
    <property type="match status" value="1"/>
</dbReference>
<keyword evidence="6 14" id="KW-0812">Transmembrane</keyword>
<keyword evidence="9" id="KW-0406">Ion transport</keyword>
<dbReference type="RefSeq" id="WP_120323354.1">
    <property type="nucleotide sequence ID" value="NZ_RAPF01000001.1"/>
</dbReference>
<keyword evidence="12 19" id="KW-0675">Receptor</keyword>
<name>A0A420ES08_9SPHN</name>
<keyword evidence="7 17" id="KW-0732">Signal</keyword>
<protein>
    <submittedName>
        <fullName evidence="19">TonB-dependent siderophore receptor</fullName>
    </submittedName>
</protein>
<feature type="domain" description="Secretin/TonB short N-terminal" evidence="18">
    <location>
        <begin position="69"/>
        <end position="120"/>
    </location>
</feature>
<dbReference type="AlphaFoldDB" id="A0A420ES08"/>
<evidence type="ECO:0000256" key="4">
    <source>
        <dbReference type="ARBA" id="ARBA00022452"/>
    </source>
</evidence>
<evidence type="ECO:0000313" key="20">
    <source>
        <dbReference type="Proteomes" id="UP000284395"/>
    </source>
</evidence>
<proteinExistence type="inferred from homology"/>